<evidence type="ECO:0000256" key="1">
    <source>
        <dbReference type="SAM" id="MobiDB-lite"/>
    </source>
</evidence>
<evidence type="ECO:0000259" key="2">
    <source>
        <dbReference type="PROSITE" id="PS50878"/>
    </source>
</evidence>
<dbReference type="EMBL" id="BK032862">
    <property type="protein sequence ID" value="DAF64473.1"/>
    <property type="molecule type" value="Genomic_DNA"/>
</dbReference>
<dbReference type="PROSITE" id="PS50878">
    <property type="entry name" value="RT_POL"/>
    <property type="match status" value="1"/>
</dbReference>
<dbReference type="SUPFAM" id="SSF56672">
    <property type="entry name" value="DNA/RNA polymerases"/>
    <property type="match status" value="1"/>
</dbReference>
<keyword evidence="3" id="KW-0808">Transferase</keyword>
<dbReference type="InterPro" id="IPR043502">
    <property type="entry name" value="DNA/RNA_pol_sf"/>
</dbReference>
<reference evidence="3" key="1">
    <citation type="journal article" date="2021" name="Proc. Natl. Acad. Sci. U.S.A.">
        <title>A Catalog of Tens of Thousands of Viruses from Human Metagenomes Reveals Hidden Associations with Chronic Diseases.</title>
        <authorList>
            <person name="Tisza M.J."/>
            <person name="Buck C.B."/>
        </authorList>
    </citation>
    <scope>NUCLEOTIDE SEQUENCE</scope>
    <source>
        <strain evidence="3">Ctu6J18</strain>
    </source>
</reference>
<sequence>MKTYKHIFEELLKEENITQCFHDAAKRKTTRPEVARVLKEEREVGNDRPEPQCLQEHVKALQKMLEEETYQPPEHKKMLINEYSCGKVREIIKPEFQYEQVVHHCIIKQLQPIVLHGLYEHALGSIPNRGCHSGKKQVEKWIKAYKGKKFYILKADVRHCFDTEDIRVIETKLKRVIKDERFVRLCSTVMEHEATMKPPEFDREWIEDEQWKDTEFLSGLPLGFVTSQWFTQLNYKELDHKIVEEWKELGGVDHSIRYADDIVAFGRNKKKLHRLKDVMSEYMKNEMHQKIKYNWQVFRFEYPDRKAPPVIDKKTGKEKPKTRGRALDFMGFVFHYNRTTLRKSILKRATKKAHRIAKKEKVNWYDASAMLASMGWFTHTDTYGFYEDHIKPYVNIKQLKKKVSKHSKKGVKNNDVRMVSVRKYGQADRVGHDIKPDSGLSAKEHRRADQEGH</sequence>
<keyword evidence="3" id="KW-0695">RNA-directed DNA polymerase</keyword>
<dbReference type="PANTHER" id="PTHR34047:SF8">
    <property type="entry name" value="PROTEIN YKFC"/>
    <property type="match status" value="1"/>
</dbReference>
<proteinExistence type="predicted"/>
<dbReference type="InterPro" id="IPR000477">
    <property type="entry name" value="RT_dom"/>
</dbReference>
<dbReference type="PANTHER" id="PTHR34047">
    <property type="entry name" value="NUCLEAR INTRON MATURASE 1, MITOCHONDRIAL-RELATED"/>
    <property type="match status" value="1"/>
</dbReference>
<feature type="region of interest" description="Disordered" evidence="1">
    <location>
        <begin position="424"/>
        <end position="453"/>
    </location>
</feature>
<feature type="domain" description="Reverse transcriptase" evidence="2">
    <location>
        <begin position="1"/>
        <end position="334"/>
    </location>
</feature>
<protein>
    <submittedName>
        <fullName evidence="3">Group II intron reverse transcriptase/maturase</fullName>
    </submittedName>
</protein>
<keyword evidence="3" id="KW-0548">Nucleotidyltransferase</keyword>
<accession>A0A8S5TMX2</accession>
<feature type="compositionally biased region" description="Basic and acidic residues" evidence="1">
    <location>
        <begin position="425"/>
        <end position="453"/>
    </location>
</feature>
<dbReference type="GO" id="GO:0003964">
    <property type="term" value="F:RNA-directed DNA polymerase activity"/>
    <property type="evidence" value="ECO:0007669"/>
    <property type="project" value="UniProtKB-KW"/>
</dbReference>
<name>A0A8S5TMX2_9CAUD</name>
<dbReference type="Pfam" id="PF00078">
    <property type="entry name" value="RVT_1"/>
    <property type="match status" value="1"/>
</dbReference>
<organism evidence="3">
    <name type="scientific">Myoviridae sp. ctu6J18</name>
    <dbReference type="NCBI Taxonomy" id="2827714"/>
    <lineage>
        <taxon>Viruses</taxon>
        <taxon>Duplodnaviria</taxon>
        <taxon>Heunggongvirae</taxon>
        <taxon>Uroviricota</taxon>
        <taxon>Caudoviricetes</taxon>
    </lineage>
</organism>
<dbReference type="InterPro" id="IPR051083">
    <property type="entry name" value="GrpII_Intron_Splice-Mob/Def"/>
</dbReference>
<evidence type="ECO:0000313" key="3">
    <source>
        <dbReference type="EMBL" id="DAF64473.1"/>
    </source>
</evidence>